<dbReference type="InterPro" id="IPR007351">
    <property type="entry name" value="YjbR"/>
</dbReference>
<dbReference type="RefSeq" id="WP_066109978.1">
    <property type="nucleotide sequence ID" value="NZ_JTJL01000065.1"/>
</dbReference>
<dbReference type="OrthoDB" id="3194910at2"/>
<evidence type="ECO:0000313" key="1">
    <source>
        <dbReference type="EMBL" id="OBW91331.1"/>
    </source>
</evidence>
<reference evidence="1 2" key="1">
    <citation type="submission" date="2014-11" db="EMBL/GenBank/DDBJ databases">
        <title>Pan-genome of Gallibacterium spp.</title>
        <authorList>
            <person name="Kudirkiene E."/>
            <person name="Bojesen A.M."/>
        </authorList>
    </citation>
    <scope>NUCLEOTIDE SEQUENCE [LARGE SCALE GENOMIC DNA]</scope>
    <source>
        <strain evidence="1 2">F150</strain>
    </source>
</reference>
<dbReference type="InterPro" id="IPR058532">
    <property type="entry name" value="YjbR/MT2646/Rv2570-like"/>
</dbReference>
<dbReference type="SUPFAM" id="SSF142906">
    <property type="entry name" value="YjbR-like"/>
    <property type="match status" value="1"/>
</dbReference>
<dbReference type="InterPro" id="IPR038056">
    <property type="entry name" value="YjbR-like_sf"/>
</dbReference>
<proteinExistence type="predicted"/>
<organism evidence="1 2">
    <name type="scientific">Gallibacterium salpingitidis</name>
    <dbReference type="NCBI Taxonomy" id="505341"/>
    <lineage>
        <taxon>Bacteria</taxon>
        <taxon>Pseudomonadati</taxon>
        <taxon>Pseudomonadota</taxon>
        <taxon>Gammaproteobacteria</taxon>
        <taxon>Pasteurellales</taxon>
        <taxon>Pasteurellaceae</taxon>
        <taxon>Gallibacterium</taxon>
    </lineage>
</organism>
<dbReference type="AlphaFoldDB" id="A0A1A7NP86"/>
<gene>
    <name evidence="1" type="ORF">QS62_10585</name>
</gene>
<protein>
    <recommendedName>
        <fullName evidence="3">MmcQ protein</fullName>
    </recommendedName>
</protein>
<evidence type="ECO:0008006" key="3">
    <source>
        <dbReference type="Google" id="ProtNLM"/>
    </source>
</evidence>
<dbReference type="Gene3D" id="3.90.1150.30">
    <property type="match status" value="1"/>
</dbReference>
<evidence type="ECO:0000313" key="2">
    <source>
        <dbReference type="Proteomes" id="UP000092649"/>
    </source>
</evidence>
<keyword evidence="2" id="KW-1185">Reference proteome</keyword>
<comment type="caution">
    <text evidence="1">The sequence shown here is derived from an EMBL/GenBank/DDBJ whole genome shotgun (WGS) entry which is preliminary data.</text>
</comment>
<dbReference type="PANTHER" id="PTHR35145:SF1">
    <property type="entry name" value="CYTOPLASMIC PROTEIN"/>
    <property type="match status" value="1"/>
</dbReference>
<dbReference type="Proteomes" id="UP000092649">
    <property type="component" value="Unassembled WGS sequence"/>
</dbReference>
<dbReference type="Pfam" id="PF04237">
    <property type="entry name" value="YjbR"/>
    <property type="match status" value="1"/>
</dbReference>
<sequence>MLTPQILFHYLQDRYQTKPETLFAKHPDYAVFRHYRSRKWFALFMPVPAKKLGLASNEVLNILNLKLEPQFIDVLRQQKGYYPAYHMNKEHWISIDLAMVSSLEELIPLIEDSYHLTKG</sequence>
<dbReference type="EMBL" id="JTJL01000065">
    <property type="protein sequence ID" value="OBW91331.1"/>
    <property type="molecule type" value="Genomic_DNA"/>
</dbReference>
<dbReference type="PANTHER" id="PTHR35145">
    <property type="entry name" value="CYTOPLASMIC PROTEIN-RELATED"/>
    <property type="match status" value="1"/>
</dbReference>
<accession>A0A1A7NP86</accession>
<name>A0A1A7NP86_9PAST</name>